<comment type="function">
    <text evidence="3">Cyclic amide hydrolase of unknown substrate specificity. Catalyzes the hydrolytic ring-opening of a cyclic amide. Does not act on cyanuric acid nor barbituric acid.</text>
</comment>
<feature type="binding site" evidence="3">
    <location>
        <position position="302"/>
    </location>
    <ligand>
        <name>substrate</name>
    </ligand>
</feature>
<organism evidence="4 5">
    <name type="scientific">Saliterribacillus persicus</name>
    <dbReference type="NCBI Taxonomy" id="930114"/>
    <lineage>
        <taxon>Bacteria</taxon>
        <taxon>Bacillati</taxon>
        <taxon>Bacillota</taxon>
        <taxon>Bacilli</taxon>
        <taxon>Bacillales</taxon>
        <taxon>Bacillaceae</taxon>
        <taxon>Saliterribacillus</taxon>
    </lineage>
</organism>
<keyword evidence="5" id="KW-1185">Reference proteome</keyword>
<comment type="caution">
    <text evidence="4">The sequence shown here is derived from an EMBL/GenBank/DDBJ whole genome shotgun (WGS) entry which is preliminary data.</text>
</comment>
<feature type="binding site" evidence="3">
    <location>
        <position position="47"/>
    </location>
    <ligand>
        <name>substrate</name>
    </ligand>
</feature>
<dbReference type="AlphaFoldDB" id="A0A368XRM7"/>
<dbReference type="Gene3D" id="3.30.1330.170">
    <property type="entry name" value="Cyanuric acid hydrolase/Barbiturase, RU A"/>
    <property type="match status" value="1"/>
</dbReference>
<accession>A0A368XRM7</accession>
<evidence type="ECO:0000256" key="2">
    <source>
        <dbReference type="ARBA" id="ARBA00022801"/>
    </source>
</evidence>
<evidence type="ECO:0000313" key="4">
    <source>
        <dbReference type="EMBL" id="RCW69816.1"/>
    </source>
</evidence>
<dbReference type="Proteomes" id="UP000252585">
    <property type="component" value="Unassembled WGS sequence"/>
</dbReference>
<comment type="domain">
    <text evidence="3">The monomer structure is formed from three repeating units (RUs) that share the same structure as one another. The monomer and the active site possess nearly threefold rotational symmetry, to the extent that the active site possesses three potential Ser-Lys catalytic dyads, but one of the 3 active site surfaces varies in composition suggesting it is involved in confering substrate specificity.</text>
</comment>
<name>A0A368XRM7_9BACI</name>
<dbReference type="GO" id="GO:0016812">
    <property type="term" value="F:hydrolase activity, acting on carbon-nitrogen (but not peptide) bonds, in cyclic amides"/>
    <property type="evidence" value="ECO:0007669"/>
    <property type="project" value="UniProtKB-UniRule"/>
</dbReference>
<dbReference type="InterPro" id="IPR043008">
    <property type="entry name" value="AtzD/Barbiturase_RUA"/>
</dbReference>
<dbReference type="HAMAP" id="MF_01989">
    <property type="entry name" value="Cyc_amidohydrol"/>
    <property type="match status" value="1"/>
</dbReference>
<dbReference type="Gene3D" id="3.30.1330.180">
    <property type="entry name" value="Cyanuric acid hydrolase/Barbiturase, RU B"/>
    <property type="match status" value="2"/>
</dbReference>
<evidence type="ECO:0000256" key="1">
    <source>
        <dbReference type="ARBA" id="ARBA00010947"/>
    </source>
</evidence>
<dbReference type="InterPro" id="IPR014086">
    <property type="entry name" value="AtzD/Barbiturase"/>
</dbReference>
<keyword evidence="2 3" id="KW-0378">Hydrolase</keyword>
<feature type="binding site" evidence="3">
    <location>
        <begin position="204"/>
        <end position="205"/>
    </location>
    <ligand>
        <name>substrate</name>
    </ligand>
</feature>
<dbReference type="RefSeq" id="WP_114353030.1">
    <property type="nucleotide sequence ID" value="NZ_QPJJ01000007.1"/>
</dbReference>
<evidence type="ECO:0000313" key="5">
    <source>
        <dbReference type="Proteomes" id="UP000252585"/>
    </source>
</evidence>
<comment type="caution">
    <text evidence="3">Lacks conserved residue(s) required for the propagation of feature annotation.</text>
</comment>
<protein>
    <recommendedName>
        <fullName evidence="3">Cyclic amide hydrolase</fullName>
        <shortName evidence="3">CyAH</shortName>
        <ecNumber evidence="3">3.5.2.-</ecNumber>
    </recommendedName>
    <alternativeName>
        <fullName evidence="3">Ring-opening amidohydrolase</fullName>
    </alternativeName>
</protein>
<reference evidence="4 5" key="1">
    <citation type="submission" date="2018-07" db="EMBL/GenBank/DDBJ databases">
        <title>Genomic Encyclopedia of Type Strains, Phase IV (KMG-IV): sequencing the most valuable type-strain genomes for metagenomic binning, comparative biology and taxonomic classification.</title>
        <authorList>
            <person name="Goeker M."/>
        </authorList>
    </citation>
    <scope>NUCLEOTIDE SEQUENCE [LARGE SCALE GENOMIC DNA]</scope>
    <source>
        <strain evidence="4 5">DSM 27696</strain>
    </source>
</reference>
<sequence length="347" mass="37281">MDYQLIRCDMKDPGDVSELENLLFKGKIKASEIKAVIAQTEGDGYSRGYATLAFQVLLSKELQITHQDVFDQIPMMMIGKTGGLMTPHYTLFIKRDKSNNTKEKRFAFGISSTPILKSEEIGTVTQVDLVAKAVEEAIQDAGIESLKDVKCVEVKCPWGIGGARSKAASALGSAVALKEVERSVIQEESINSDHQLYSLKTSVSAGQEQVAARVIVMGNSEKSASDMKIGSGVMQDALDLKGMYQAFEDVGIKNDSYLSEEEKEDIVQIFVNAGADALPTIRDKRHTMHTDALAAHAGIVAKAVANAVVGSYVGETRILCSAGSEHQGPQGANLIAPIIRVKEGGAS</sequence>
<feature type="active site" description="Nucleophile" evidence="3">
    <location>
        <position position="204"/>
    </location>
</feature>
<evidence type="ECO:0000256" key="3">
    <source>
        <dbReference type="HAMAP-Rule" id="MF_01989"/>
    </source>
</evidence>
<dbReference type="InterPro" id="IPR043006">
    <property type="entry name" value="AtzD/Barbiturase_RUB"/>
</dbReference>
<dbReference type="EC" id="3.5.2.-" evidence="3"/>
<gene>
    <name evidence="4" type="ORF">DFR57_107206</name>
</gene>
<dbReference type="InterPro" id="IPR043007">
    <property type="entry name" value="AtzD/Barbiturase_RUC"/>
</dbReference>
<dbReference type="EMBL" id="QPJJ01000007">
    <property type="protein sequence ID" value="RCW69816.1"/>
    <property type="molecule type" value="Genomic_DNA"/>
</dbReference>
<feature type="region of interest" description="RU A" evidence="3">
    <location>
        <begin position="1"/>
        <end position="97"/>
    </location>
</feature>
<proteinExistence type="inferred from homology"/>
<feature type="binding site" evidence="3">
    <location>
        <begin position="321"/>
        <end position="322"/>
    </location>
    <ligand>
        <name>substrate</name>
    </ligand>
</feature>
<dbReference type="Gene3D" id="3.30.1330.160">
    <property type="entry name" value="Cyanuric acid hydrolase/Barbituras, RU C"/>
    <property type="match status" value="1"/>
</dbReference>
<feature type="active site" evidence="3">
    <location>
        <position position="155"/>
    </location>
</feature>
<dbReference type="OrthoDB" id="569708at2"/>
<comment type="subunit">
    <text evidence="3">Homotetramer.</text>
</comment>
<dbReference type="Pfam" id="PF09663">
    <property type="entry name" value="Amido_AtzD_TrzD"/>
    <property type="match status" value="2"/>
</dbReference>
<feature type="region of interest" description="RU C" evidence="3">
    <location>
        <begin position="227"/>
        <end position="347"/>
    </location>
</feature>
<comment type="similarity">
    <text evidence="1 3">Belongs to the cyclic amide hydrolase (CyAH) family.</text>
</comment>